<organism evidence="7 8">
    <name type="scientific">Aromatoleum toluvorans</name>
    <dbReference type="NCBI Taxonomy" id="92002"/>
    <lineage>
        <taxon>Bacteria</taxon>
        <taxon>Pseudomonadati</taxon>
        <taxon>Pseudomonadota</taxon>
        <taxon>Betaproteobacteria</taxon>
        <taxon>Rhodocyclales</taxon>
        <taxon>Rhodocyclaceae</taxon>
        <taxon>Aromatoleum</taxon>
    </lineage>
</organism>
<dbReference type="Proteomes" id="UP000623795">
    <property type="component" value="Unassembled WGS sequence"/>
</dbReference>
<dbReference type="PANTHER" id="PTHR33841:SF1">
    <property type="entry name" value="DNA METHYLTRANSFERASE A"/>
    <property type="match status" value="1"/>
</dbReference>
<feature type="domain" description="DNA methylase adenine-specific" evidence="6">
    <location>
        <begin position="495"/>
        <end position="610"/>
    </location>
</feature>
<gene>
    <name evidence="7" type="ORF">GPA22_00865</name>
</gene>
<dbReference type="InterPro" id="IPR003356">
    <property type="entry name" value="DNA_methylase_A-5"/>
</dbReference>
<accession>A0ABX1PS63</accession>
<dbReference type="EC" id="2.1.1.72" evidence="2"/>
<keyword evidence="8" id="KW-1185">Reference proteome</keyword>
<evidence type="ECO:0000256" key="5">
    <source>
        <dbReference type="ARBA" id="ARBA00047942"/>
    </source>
</evidence>
<dbReference type="Pfam" id="PF02384">
    <property type="entry name" value="N6_Mtase"/>
    <property type="match status" value="1"/>
</dbReference>
<evidence type="ECO:0000313" key="7">
    <source>
        <dbReference type="EMBL" id="NMG42288.1"/>
    </source>
</evidence>
<evidence type="ECO:0000313" key="8">
    <source>
        <dbReference type="Proteomes" id="UP000623795"/>
    </source>
</evidence>
<dbReference type="InterPro" id="IPR029063">
    <property type="entry name" value="SAM-dependent_MTases_sf"/>
</dbReference>
<dbReference type="GO" id="GO:0008168">
    <property type="term" value="F:methyltransferase activity"/>
    <property type="evidence" value="ECO:0007669"/>
    <property type="project" value="UniProtKB-KW"/>
</dbReference>
<dbReference type="PRINTS" id="PR00507">
    <property type="entry name" value="N12N6MTFRASE"/>
</dbReference>
<keyword evidence="3 7" id="KW-0489">Methyltransferase</keyword>
<evidence type="ECO:0000256" key="1">
    <source>
        <dbReference type="ARBA" id="ARBA00006594"/>
    </source>
</evidence>
<evidence type="ECO:0000256" key="2">
    <source>
        <dbReference type="ARBA" id="ARBA00011900"/>
    </source>
</evidence>
<sequence>MARRNATQLAYQAIRIEGGLIPADELSRLTTLQAPEQTEQTEIHYGTPKGLKLRDEIARYWKIAQNLWADLQPLRQRQDVNAHDVTVREFLVPLLRDVLGFTDLAHGASVAASGHTYNIGCSARDGRLPLILAAHDQRLDEASERFGEHSPETGRIRRRSPFMLAQEALNASDHSLWAIVSNGLTLRILRDNPSLTRPAYVEVDLEALFTEELYADFTAFWLLAHASRFGQAGAEPGDCSWERWRGAGQEAGVRARDRLRDGVAEALRALGTGFISHRDNEALRNALQGRDGVEPLSKQAFFEELLRLVYRLIFLATVEDRGDSSTGLPLVFAPDTDKTVRERYLNGYSLTMQRSRAARRGAHDTHHDLWQALSITFDGLSRGEPALGLPALGGLFDADQCLHLTNADIENRWLLSAVFQLGYFREPTGLTRVNYRDMGPEELGSVYESLLELVPDIQNLSQPHAARLAFVGDPGDGAEVVSVQGAADKASTKGNTRKLTGSYYTPDSLVQELIKSALDPVIEQTLRANPERPVEALLDLSICDPACGSGHFLLAGARRLADEVAKLRAPGGAPTQADYRHALRDVVSRCIFGIDKNPMAIALAKTALWLEAYTPDLPLSFLDHHLQCGDALLGVLDPKVLESGIPDEAFAVLSGDDKATASALKKQNKADLKSWKSIAAGDLFTNAGFAIKADRVEHLADDSIAGIAAKREAWAQASSLAQQSVLARLADTYVSAFLAPKLPADAPRIPLSGYLWGLFTGQAAKPEVDGAARAICMSHGVFHWWLAFPQVAAKGGFSVMLGNPPWERIKLQEEEFFASRSPLVAMAKNKAERGKRIELLRQGMLLHTLYPDVEASEGLSPPNRAEMRLYEEFISARRGAEAASLFAHDSRRFPLTGVGDVNTYALFAETFLQATACHGRAGFIVPTGIATDDSTKAYFEHLAVGGHLCSMLCLENEEFVFPSVHHAFRFALLTLGGSPSTEPATLVFFARQPTQIHDNARRFTLTPAEFSLINPNTRTCPIFRSERDAELTKKLYRAAPVLIEEEVTDADGNLLKPEVNPWGLKIRQGLFHLTNDINDGVVIDGLPVGLRGRPQAVYEGKQIHQYDHRWATYVDADGKPVEVETVDVTVAQKADPAFSVRPRYWVDEREVLARIAHVPSRVAKSWLALHGAAPSFSTSVADDALADLLRALATWVAGELFGRAAGLPEEGGWPQQRVLPHVAPIEAQLKARFSQLSQALLDTGLTTKKALVEFPKWAAQNQDVHLSDAELLELATALKTANLAPALLTLLDAWMDARSPRWLMGWRDITGVEKVRTVIASIMPRVGIAYTVRVATKLDAEPKYAACLLAEFNSLIFDFAARQALGGTHLSDYVLKQLPVLPPERYMPQALDFIVPRVLELTYTADDLRAWAEALGHRGAPFPWNPERRAKLRAELDAYYARLYGLNRVELRYILDPADVMGADYPSETFRVLKEGEVRAFGEYRTRRLVLDAWDRLESGELADREAPSHDRGLVYGDHGVIRDEAEAELAGLVSALLVEHRDGMSIADIQVIVAHATTAGYAEIHLDAKDALRLDALAKDAGALMLPSALQLIPSFVHRLETCGAVRRVRKGDTFVYGTGASPLPPDVRTRPEHAELAKLMLELDARRRLALREESAPGSEAQRGRGAA</sequence>
<dbReference type="PANTHER" id="PTHR33841">
    <property type="entry name" value="DNA METHYLTRANSFERASE YEEA-RELATED"/>
    <property type="match status" value="1"/>
</dbReference>
<dbReference type="SUPFAM" id="SSF53335">
    <property type="entry name" value="S-adenosyl-L-methionine-dependent methyltransferases"/>
    <property type="match status" value="1"/>
</dbReference>
<name>A0ABX1PS63_9RHOO</name>
<dbReference type="GO" id="GO:0032259">
    <property type="term" value="P:methylation"/>
    <property type="evidence" value="ECO:0007669"/>
    <property type="project" value="UniProtKB-KW"/>
</dbReference>
<protein>
    <recommendedName>
        <fullName evidence="2">site-specific DNA-methyltransferase (adenine-specific)</fullName>
        <ecNumber evidence="2">2.1.1.72</ecNumber>
    </recommendedName>
</protein>
<comment type="catalytic activity">
    <reaction evidence="5">
        <text>a 2'-deoxyadenosine in DNA + S-adenosyl-L-methionine = an N(6)-methyl-2'-deoxyadenosine in DNA + S-adenosyl-L-homocysteine + H(+)</text>
        <dbReference type="Rhea" id="RHEA:15197"/>
        <dbReference type="Rhea" id="RHEA-COMP:12418"/>
        <dbReference type="Rhea" id="RHEA-COMP:12419"/>
        <dbReference type="ChEBI" id="CHEBI:15378"/>
        <dbReference type="ChEBI" id="CHEBI:57856"/>
        <dbReference type="ChEBI" id="CHEBI:59789"/>
        <dbReference type="ChEBI" id="CHEBI:90615"/>
        <dbReference type="ChEBI" id="CHEBI:90616"/>
        <dbReference type="EC" id="2.1.1.72"/>
    </reaction>
</comment>
<dbReference type="Gene3D" id="3.40.50.150">
    <property type="entry name" value="Vaccinia Virus protein VP39"/>
    <property type="match status" value="1"/>
</dbReference>
<keyword evidence="4" id="KW-0808">Transferase</keyword>
<comment type="similarity">
    <text evidence="1">Belongs to the N(4)/N(6)-methyltransferase family.</text>
</comment>
<evidence type="ECO:0000256" key="3">
    <source>
        <dbReference type="ARBA" id="ARBA00022603"/>
    </source>
</evidence>
<proteinExistence type="inferred from homology"/>
<dbReference type="InterPro" id="IPR050953">
    <property type="entry name" value="N4_N6_ade-DNA_methylase"/>
</dbReference>
<evidence type="ECO:0000259" key="6">
    <source>
        <dbReference type="Pfam" id="PF02384"/>
    </source>
</evidence>
<evidence type="ECO:0000256" key="4">
    <source>
        <dbReference type="ARBA" id="ARBA00022679"/>
    </source>
</evidence>
<dbReference type="RefSeq" id="WP_169254200.1">
    <property type="nucleotide sequence ID" value="NZ_WTVN01000001.1"/>
</dbReference>
<dbReference type="EMBL" id="WTVN01000001">
    <property type="protein sequence ID" value="NMG42288.1"/>
    <property type="molecule type" value="Genomic_DNA"/>
</dbReference>
<comment type="caution">
    <text evidence="7">The sequence shown here is derived from an EMBL/GenBank/DDBJ whole genome shotgun (WGS) entry which is preliminary data.</text>
</comment>
<reference evidence="7 8" key="1">
    <citation type="submission" date="2019-12" db="EMBL/GenBank/DDBJ databases">
        <title>Comparative genomics gives insights into the taxonomy of the Azoarcus-Aromatoleum group and reveals separate origins of nif in the plant-associated Azoarcus and non-plant-associated Aromatoleum sub-groups.</title>
        <authorList>
            <person name="Lafos M."/>
            <person name="Maluk M."/>
            <person name="Batista M."/>
            <person name="Junghare M."/>
            <person name="Carmona M."/>
            <person name="Faoro H."/>
            <person name="Cruz L.M."/>
            <person name="Battistoni F."/>
            <person name="De Souza E."/>
            <person name="Pedrosa F."/>
            <person name="Chen W.-M."/>
            <person name="Poole P.S."/>
            <person name="Dixon R.A."/>
            <person name="James E.K."/>
        </authorList>
    </citation>
    <scope>NUCLEOTIDE SEQUENCE [LARGE SCALE GENOMIC DNA]</scope>
    <source>
        <strain evidence="7 8">Td21</strain>
    </source>
</reference>